<feature type="domain" description="MYND-type" evidence="8">
    <location>
        <begin position="78"/>
        <end position="113"/>
    </location>
</feature>
<evidence type="ECO:0000256" key="6">
    <source>
        <dbReference type="SAM" id="MobiDB-lite"/>
    </source>
</evidence>
<feature type="region of interest" description="Disordered" evidence="6">
    <location>
        <begin position="1215"/>
        <end position="1255"/>
    </location>
</feature>
<dbReference type="CDD" id="cd02989">
    <property type="entry name" value="Phd_like_TxnDC9"/>
    <property type="match status" value="1"/>
</dbReference>
<dbReference type="InterPro" id="IPR002893">
    <property type="entry name" value="Znf_MYND"/>
</dbReference>
<dbReference type="InterPro" id="IPR038765">
    <property type="entry name" value="Papain-like_cys_pep_sf"/>
</dbReference>
<evidence type="ECO:0000259" key="7">
    <source>
        <dbReference type="PROSITE" id="PS50235"/>
    </source>
</evidence>
<feature type="compositionally biased region" description="Low complexity" evidence="6">
    <location>
        <begin position="1215"/>
        <end position="1231"/>
    </location>
</feature>
<dbReference type="PANTHER" id="PTHR24006">
    <property type="entry name" value="UBIQUITIN CARBOXYL-TERMINAL HYDROLASE"/>
    <property type="match status" value="1"/>
</dbReference>
<evidence type="ECO:0000259" key="8">
    <source>
        <dbReference type="PROSITE" id="PS50865"/>
    </source>
</evidence>
<dbReference type="GO" id="GO:0004843">
    <property type="term" value="F:cysteine-type deubiquitinase activity"/>
    <property type="evidence" value="ECO:0007669"/>
    <property type="project" value="InterPro"/>
</dbReference>
<dbReference type="SUPFAM" id="SSF144232">
    <property type="entry name" value="HIT/MYND zinc finger-like"/>
    <property type="match status" value="1"/>
</dbReference>
<keyword evidence="2" id="KW-0479">Metal-binding</keyword>
<dbReference type="PROSITE" id="PS00972">
    <property type="entry name" value="USP_1"/>
    <property type="match status" value="1"/>
</dbReference>
<evidence type="ECO:0000256" key="4">
    <source>
        <dbReference type="ARBA" id="ARBA00022833"/>
    </source>
</evidence>
<dbReference type="GO" id="GO:0008270">
    <property type="term" value="F:zinc ion binding"/>
    <property type="evidence" value="ECO:0007669"/>
    <property type="project" value="UniProtKB-KW"/>
</dbReference>
<dbReference type="InterPro" id="IPR028889">
    <property type="entry name" value="USP"/>
</dbReference>
<dbReference type="Gene3D" id="3.20.180.10">
    <property type="entry name" value="PNP-oxidase-like"/>
    <property type="match status" value="1"/>
</dbReference>
<dbReference type="PROSITE" id="PS50235">
    <property type="entry name" value="USP_3"/>
    <property type="match status" value="1"/>
</dbReference>
<dbReference type="InterPro" id="IPR019595">
    <property type="entry name" value="DUF2470"/>
</dbReference>
<dbReference type="InterPro" id="IPR037119">
    <property type="entry name" value="Haem_oxidase_HugZ-like_sf"/>
</dbReference>
<gene>
    <name evidence="9" type="ORF">MUK42_08067</name>
</gene>
<dbReference type="SUPFAM" id="SSF52833">
    <property type="entry name" value="Thioredoxin-like"/>
    <property type="match status" value="1"/>
</dbReference>
<proteinExistence type="inferred from homology"/>
<keyword evidence="10" id="KW-1185">Reference proteome</keyword>
<evidence type="ECO:0000313" key="9">
    <source>
        <dbReference type="EMBL" id="URE22828.1"/>
    </source>
</evidence>
<dbReference type="Pfam" id="PF10615">
    <property type="entry name" value="DUF2470"/>
    <property type="match status" value="1"/>
</dbReference>
<dbReference type="InterPro" id="IPR036249">
    <property type="entry name" value="Thioredoxin-like_sf"/>
</dbReference>
<name>A0A9E7H148_9LILI</name>
<evidence type="ECO:0000313" key="10">
    <source>
        <dbReference type="Proteomes" id="UP001055439"/>
    </source>
</evidence>
<organism evidence="9 10">
    <name type="scientific">Musa troglodytarum</name>
    <name type="common">fe'i banana</name>
    <dbReference type="NCBI Taxonomy" id="320322"/>
    <lineage>
        <taxon>Eukaryota</taxon>
        <taxon>Viridiplantae</taxon>
        <taxon>Streptophyta</taxon>
        <taxon>Embryophyta</taxon>
        <taxon>Tracheophyta</taxon>
        <taxon>Spermatophyta</taxon>
        <taxon>Magnoliopsida</taxon>
        <taxon>Liliopsida</taxon>
        <taxon>Zingiberales</taxon>
        <taxon>Musaceae</taxon>
        <taxon>Musa</taxon>
    </lineage>
</organism>
<dbReference type="Gene3D" id="3.90.70.10">
    <property type="entry name" value="Cysteine proteinases"/>
    <property type="match status" value="1"/>
</dbReference>
<feature type="region of interest" description="Disordered" evidence="6">
    <location>
        <begin position="752"/>
        <end position="777"/>
    </location>
</feature>
<dbReference type="Proteomes" id="UP001055439">
    <property type="component" value="Chromosome 8"/>
</dbReference>
<dbReference type="SUPFAM" id="SSF54001">
    <property type="entry name" value="Cysteine proteinases"/>
    <property type="match status" value="1"/>
</dbReference>
<dbReference type="InterPro" id="IPR012349">
    <property type="entry name" value="Split_barrel_FMN-bd"/>
</dbReference>
<dbReference type="OrthoDB" id="420187at2759"/>
<dbReference type="GO" id="GO:0005829">
    <property type="term" value="C:cytosol"/>
    <property type="evidence" value="ECO:0007669"/>
    <property type="project" value="TreeGrafter"/>
</dbReference>
<dbReference type="CDD" id="cd02661">
    <property type="entry name" value="Peptidase_C19E"/>
    <property type="match status" value="1"/>
</dbReference>
<dbReference type="Gene3D" id="6.10.140.2220">
    <property type="match status" value="1"/>
</dbReference>
<dbReference type="InterPro" id="IPR018200">
    <property type="entry name" value="USP_CS"/>
</dbReference>
<feature type="compositionally biased region" description="Basic and acidic residues" evidence="6">
    <location>
        <begin position="752"/>
        <end position="762"/>
    </location>
</feature>
<dbReference type="PANTHER" id="PTHR24006:SF677">
    <property type="entry name" value="UBIQUITIN CARBOXYL-TERMINAL HYDROLASE 19"/>
    <property type="match status" value="1"/>
</dbReference>
<protein>
    <submittedName>
        <fullName evidence="9">Ubiquitin carboxyl-terminal hydrolase</fullName>
    </submittedName>
</protein>
<dbReference type="Gene3D" id="2.30.110.10">
    <property type="entry name" value="Electron Transport, Fmn-binding Protein, Chain A"/>
    <property type="match status" value="1"/>
</dbReference>
<comment type="similarity">
    <text evidence="1">Belongs to the peptidase C19 family.</text>
</comment>
<evidence type="ECO:0000256" key="3">
    <source>
        <dbReference type="ARBA" id="ARBA00022771"/>
    </source>
</evidence>
<dbReference type="Pfam" id="PF00443">
    <property type="entry name" value="UCH"/>
    <property type="match status" value="1"/>
</dbReference>
<sequence>MLGAALPALDLSAVLQFAFALLLTLSGALLVVKRAASRYFVVDASFEAGSSGYEPRRSMSIGGGEAGGEGAAPAGGACATCGKPGSKKCSRCKRVRSQACQSKHWRADHKFECKQLKSSEPDKVDIVSPDSSSCRRRKSSGFGSISLVPARGTCNILQEPKKILFPYNEFVKLFNWDNPGFPPCGLVNCGNSCFANVVLQCLACTRPLVAYLLERGHIRECVRKQNDWCFLCELQLHIKRASESRHPFSPINILSRLPNIGGNLGYGRQEDAHEFMRFAIDTMQSVCLDEFGGEKALDPSTQDTTLIQHIFGGHLQSQVTCTQCNTISNRYENMMDLTVEILGDAESLEECLDQFTMKEWLDGENKYKCDGCNDYVKACKRLTVHQAPNILTIALKRFQSGRFGKLNKRVTFPENLNLTPYMSGSSDGTDLYTLYAVVVHVDMLNASFFGHYICYTKDYEGKWYKIDDCKVTNVEVEDVLSEGAYMLLYSRTSARKEPFVKHVQSQNTKQLVESTPKVSSPISVSDIDNQSSPELSMFRDTRNKRKLTDDVDPAEVTAVDVMVLNTPLVEKPATIHKSLGDLDFCNSSSSSATAKSLEKETIGLFSSMPDYSSGESMQLDNHPENSENKVGVEKCQKPCASYDASHIVEDGEPTREPSTVQINDDMIIEPCSTTSITTESVVSEPSDYSFAESDRPVETYSQFDSSLEVNRLDGASVDSEGSMALLSSQENRSSEKSKPVFCRGFLDKPARKKTLDSAEEKQNHKHPIVDVNKQNGHSNGHCNIGLAESTENGEYIIPGDMPFVTRGFLQKSYAKSSDMKMREPKKSEHQCRVNGNGSAEYACSSADEKMEFRSAAPCCNGASFMQIDNDKLPDSAPILEQQVLTVARAVEDKIDDEIAALDRLDLDDLEGLRERRLQQLKKMAEKRSRWLTLGHGEYTEIPEKEFFAAVKASDRVVCHFYRENWPCKVMDKHLSILAKQHIETRFLKIHAEKSPFLTEKLRIIVLPTLALVKNAKVEDYVVGFDELGGTDDFSTEELEERLAKSQVISFEGEASSYPTKSSKTKRSVRQSETADSGKRFHNNTRAKPVVRVETRSRLSGEHLKRVGSESILFDPREDRVDSAIDTRSNSVFRGVGVHHISFLPPLSSVFSNWGQQPQPTLHLLPDPLCPPLSLGSMPLAPHALLSPAIPLPLPSLSLPKKPILSSPHQIPPLRISSRPSSSSPHLPRCSLVSVSTEAPPKAGENTRAKPSPAEVSRTIMELSSTGTFSSLSTDGWPLAIGARFVVDAQGAPAVCLNQPERLFTIDGLSTFHVQFEQTGSRTPQCTLLGSLRKPDDAFLLKRLRAKWEKKYAEEVGEDLIYLISVEKVLQIEDFKEDGIWVTSSEYLNAEPDPLRNFAEKIVDEMNSKHVEDVRGLCNVYVEPGFQVADTKMIWVDRLGFDLFIYSEEAVFAARIPFPREVTDEKGAKSSFNSMSHLAWEIGKGYATPDFEKVKFLRRIR</sequence>
<evidence type="ECO:0000256" key="2">
    <source>
        <dbReference type="ARBA" id="ARBA00022723"/>
    </source>
</evidence>
<dbReference type="Pfam" id="PF00085">
    <property type="entry name" value="Thioredoxin"/>
    <property type="match status" value="1"/>
</dbReference>
<dbReference type="InterPro" id="IPR050164">
    <property type="entry name" value="Peptidase_C19"/>
</dbReference>
<reference evidence="9" key="1">
    <citation type="submission" date="2022-05" db="EMBL/GenBank/DDBJ databases">
        <title>The Musa troglodytarum L. genome provides insights into the mechanism of non-climacteric behaviour and enrichment of carotenoids.</title>
        <authorList>
            <person name="Wang J."/>
        </authorList>
    </citation>
    <scope>NUCLEOTIDE SEQUENCE</scope>
    <source>
        <tissue evidence="9">Leaf</tissue>
    </source>
</reference>
<dbReference type="Gene3D" id="3.40.30.10">
    <property type="entry name" value="Glutaredoxin"/>
    <property type="match status" value="1"/>
</dbReference>
<evidence type="ECO:0000256" key="1">
    <source>
        <dbReference type="ARBA" id="ARBA00009085"/>
    </source>
</evidence>
<keyword evidence="9" id="KW-0378">Hydrolase</keyword>
<feature type="region of interest" description="Disordered" evidence="6">
    <location>
        <begin position="1054"/>
        <end position="1085"/>
    </location>
</feature>
<dbReference type="InterPro" id="IPR013766">
    <property type="entry name" value="Thioredoxin_domain"/>
</dbReference>
<evidence type="ECO:0000256" key="5">
    <source>
        <dbReference type="PROSITE-ProRule" id="PRU00134"/>
    </source>
</evidence>
<feature type="domain" description="USP" evidence="7">
    <location>
        <begin position="184"/>
        <end position="492"/>
    </location>
</feature>
<dbReference type="SUPFAM" id="SSF50475">
    <property type="entry name" value="FMN-binding split barrel"/>
    <property type="match status" value="1"/>
</dbReference>
<keyword evidence="4" id="KW-0862">Zinc</keyword>
<keyword evidence="3 5" id="KW-0863">Zinc-finger</keyword>
<dbReference type="PROSITE" id="PS50865">
    <property type="entry name" value="ZF_MYND_2"/>
    <property type="match status" value="1"/>
</dbReference>
<dbReference type="GO" id="GO:0005634">
    <property type="term" value="C:nucleus"/>
    <property type="evidence" value="ECO:0007669"/>
    <property type="project" value="TreeGrafter"/>
</dbReference>
<dbReference type="GO" id="GO:0016579">
    <property type="term" value="P:protein deubiquitination"/>
    <property type="evidence" value="ECO:0007669"/>
    <property type="project" value="InterPro"/>
</dbReference>
<accession>A0A9E7H148</accession>
<dbReference type="InterPro" id="IPR001394">
    <property type="entry name" value="Peptidase_C19_UCH"/>
</dbReference>
<dbReference type="FunFam" id="3.90.70.10:FF:000026">
    <property type="entry name" value="Ubiquitin carboxyl-terminal hydrolase 15"/>
    <property type="match status" value="1"/>
</dbReference>
<dbReference type="EMBL" id="CP097510">
    <property type="protein sequence ID" value="URE22828.1"/>
    <property type="molecule type" value="Genomic_DNA"/>
</dbReference>